<gene>
    <name evidence="2" type="ORF">HK413_01485</name>
</gene>
<evidence type="ECO:0000313" key="3">
    <source>
        <dbReference type="Proteomes" id="UP000566071"/>
    </source>
</evidence>
<accession>A0ABX1VYY2</accession>
<evidence type="ECO:0000313" key="2">
    <source>
        <dbReference type="EMBL" id="NNU33176.1"/>
    </source>
</evidence>
<feature type="signal peptide" evidence="1">
    <location>
        <begin position="1"/>
        <end position="22"/>
    </location>
</feature>
<feature type="chain" id="PRO_5045264307" evidence="1">
    <location>
        <begin position="23"/>
        <end position="164"/>
    </location>
</feature>
<dbReference type="Gene3D" id="2.60.40.1120">
    <property type="entry name" value="Carboxypeptidase-like, regulatory domain"/>
    <property type="match status" value="1"/>
</dbReference>
<evidence type="ECO:0000256" key="1">
    <source>
        <dbReference type="SAM" id="SignalP"/>
    </source>
</evidence>
<name>A0ABX1VYY2_9SPHI</name>
<dbReference type="RefSeq" id="WP_175268878.1">
    <property type="nucleotide sequence ID" value="NZ_JABFCR010000004.1"/>
</dbReference>
<protein>
    <submittedName>
        <fullName evidence="2">Carboxypeptidase regulatory-like domain-containing protein</fullName>
    </submittedName>
</protein>
<keyword evidence="1" id="KW-0732">Signal</keyword>
<sequence>MRTLLKFLFFVTLSIVATGALAQSRNDVSGIVTDEKGEPVKGATVFIGGSDRVMPTGEDGRFKFTGVSQGSFQLSVKMLGFTPLTRNIMVQGAPVNVKLQLTVKTNVLNEVKIGNKRAVNINLRLFKEAFLGTSANGRQCVILNPEILTFSTKRGLLWPGLMIF</sequence>
<dbReference type="Pfam" id="PF13620">
    <property type="entry name" value="CarboxypepD_reg"/>
    <property type="match status" value="1"/>
</dbReference>
<dbReference type="InterPro" id="IPR008969">
    <property type="entry name" value="CarboxyPept-like_regulatory"/>
</dbReference>
<comment type="caution">
    <text evidence="2">The sequence shown here is derived from an EMBL/GenBank/DDBJ whole genome shotgun (WGS) entry which is preliminary data.</text>
</comment>
<organism evidence="2 3">
    <name type="scientific">Mucilaginibacter humi</name>
    <dbReference type="NCBI Taxonomy" id="2732510"/>
    <lineage>
        <taxon>Bacteria</taxon>
        <taxon>Pseudomonadati</taxon>
        <taxon>Bacteroidota</taxon>
        <taxon>Sphingobacteriia</taxon>
        <taxon>Sphingobacteriales</taxon>
        <taxon>Sphingobacteriaceae</taxon>
        <taxon>Mucilaginibacter</taxon>
    </lineage>
</organism>
<dbReference type="Proteomes" id="UP000566071">
    <property type="component" value="Unassembled WGS sequence"/>
</dbReference>
<dbReference type="EMBL" id="JABFCR010000004">
    <property type="protein sequence ID" value="NNU33176.1"/>
    <property type="molecule type" value="Genomic_DNA"/>
</dbReference>
<dbReference type="SUPFAM" id="SSF49464">
    <property type="entry name" value="Carboxypeptidase regulatory domain-like"/>
    <property type="match status" value="1"/>
</dbReference>
<reference evidence="2 3" key="1">
    <citation type="submission" date="2020-05" db="EMBL/GenBank/DDBJ databases">
        <authorList>
            <person name="Khan S.A."/>
            <person name="Jeon C.O."/>
            <person name="Chun B.H."/>
        </authorList>
    </citation>
    <scope>NUCLEOTIDE SEQUENCE [LARGE SCALE GENOMIC DNA]</scope>
    <source>
        <strain evidence="2 3">S1162</strain>
    </source>
</reference>
<proteinExistence type="predicted"/>
<keyword evidence="3" id="KW-1185">Reference proteome</keyword>